<dbReference type="AlphaFoldDB" id="A0A4V1L655"/>
<evidence type="ECO:0000313" key="1">
    <source>
        <dbReference type="EMBL" id="RXH58084.1"/>
    </source>
</evidence>
<gene>
    <name evidence="1" type="ORF">GRAN_1394</name>
</gene>
<keyword evidence="2" id="KW-1185">Reference proteome</keyword>
<dbReference type="EMBL" id="RDSM01000001">
    <property type="protein sequence ID" value="RXH58084.1"/>
    <property type="molecule type" value="Genomic_DNA"/>
</dbReference>
<protein>
    <submittedName>
        <fullName evidence="1">Uncharacterized protein</fullName>
    </submittedName>
</protein>
<organism evidence="1 2">
    <name type="scientific">Granulicella sibirica</name>
    <dbReference type="NCBI Taxonomy" id="2479048"/>
    <lineage>
        <taxon>Bacteria</taxon>
        <taxon>Pseudomonadati</taxon>
        <taxon>Acidobacteriota</taxon>
        <taxon>Terriglobia</taxon>
        <taxon>Terriglobales</taxon>
        <taxon>Acidobacteriaceae</taxon>
        <taxon>Granulicella</taxon>
    </lineage>
</organism>
<reference evidence="1 2" key="1">
    <citation type="submission" date="2018-11" db="EMBL/GenBank/DDBJ databases">
        <authorList>
            <person name="Mardanov A.V."/>
            <person name="Ravin N.V."/>
            <person name="Dedysh S.N."/>
        </authorList>
    </citation>
    <scope>NUCLEOTIDE SEQUENCE [LARGE SCALE GENOMIC DNA]</scope>
    <source>
        <strain evidence="1 2">AF10</strain>
    </source>
</reference>
<comment type="caution">
    <text evidence="1">The sequence shown here is derived from an EMBL/GenBank/DDBJ whole genome shotgun (WGS) entry which is preliminary data.</text>
</comment>
<proteinExistence type="predicted"/>
<name>A0A4V1L655_9BACT</name>
<evidence type="ECO:0000313" key="2">
    <source>
        <dbReference type="Proteomes" id="UP000289437"/>
    </source>
</evidence>
<dbReference type="Proteomes" id="UP000289437">
    <property type="component" value="Unassembled WGS sequence"/>
</dbReference>
<sequence length="47" mass="5520">MIVYQFPKIARKGIKRRLHNGYLFSELSTDLECKVRRLTSRNKALPA</sequence>
<accession>A0A4V1L655</accession>
<reference evidence="2" key="2">
    <citation type="submission" date="2019-02" db="EMBL/GenBank/DDBJ databases">
        <title>Granulicella sibirica sp. nov., a psychrotolerant acidobacterium isolated from an organic soil layer in forested tundra, West Siberia.</title>
        <authorList>
            <person name="Oshkin I.Y."/>
            <person name="Kulichevskaya I.S."/>
            <person name="Rijpstra W.I.C."/>
            <person name="Sinninghe Damste J.S."/>
            <person name="Rakitin A.L."/>
            <person name="Ravin N.V."/>
            <person name="Dedysh S.N."/>
        </authorList>
    </citation>
    <scope>NUCLEOTIDE SEQUENCE [LARGE SCALE GENOMIC DNA]</scope>
    <source>
        <strain evidence="2">AF10</strain>
    </source>
</reference>